<reference key="2">
    <citation type="submission" date="2011-04" db="EMBL/GenBank/DDBJ databases">
        <title>Complete sequence of chromosome of Haliscomenobacter hydrossis DSM 1100.</title>
        <authorList>
            <consortium name="US DOE Joint Genome Institute (JGI-PGF)"/>
            <person name="Lucas S."/>
            <person name="Han J."/>
            <person name="Lapidus A."/>
            <person name="Bruce D."/>
            <person name="Goodwin L."/>
            <person name="Pitluck S."/>
            <person name="Peters L."/>
            <person name="Kyrpides N."/>
            <person name="Mavromatis K."/>
            <person name="Ivanova N."/>
            <person name="Ovchinnikova G."/>
            <person name="Pagani I."/>
            <person name="Daligault H."/>
            <person name="Detter J.C."/>
            <person name="Han C."/>
            <person name="Land M."/>
            <person name="Hauser L."/>
            <person name="Markowitz V."/>
            <person name="Cheng J.-F."/>
            <person name="Hugenholtz P."/>
            <person name="Woyke T."/>
            <person name="Wu D."/>
            <person name="Verbarg S."/>
            <person name="Frueling A."/>
            <person name="Brambilla E."/>
            <person name="Klenk H.-P."/>
            <person name="Eisen J.A."/>
        </authorList>
    </citation>
    <scope>NUCLEOTIDE SEQUENCE</scope>
    <source>
        <strain>DSM 1100</strain>
    </source>
</reference>
<evidence type="ECO:0000313" key="2">
    <source>
        <dbReference type="EMBL" id="AEE48130.1"/>
    </source>
</evidence>
<keyword evidence="2" id="KW-0808">Transferase</keyword>
<feature type="domain" description="N-end rule aminoacyl transferase C-terminal" evidence="1">
    <location>
        <begin position="129"/>
        <end position="230"/>
    </location>
</feature>
<accession>F4KUV4</accession>
<name>F4KUV4_HALH1</name>
<sequence length="251" mass="29588">MILYPDSYLFSEENQLELNGQLIHHQHAWLLQIGDEELDLMFENGWRRAGNVFYRYSYDTHEDIASDGQPMQVLPLRIPVAEFTLTKSQAKIWRKNADFSWNLVSGRPSETHHELFLLHRERFERNAPDSIFDFITTTHESLPTRGLLLDVYDGDKLIASSLIDHTPKSMSSIYAMFHPDYGAYSLGVHTMLLEIYAARQLGVTFYYPGFAHHEPSFYDYKKRFNGLQWLDWRDAMDWLPYERLKGRTEKE</sequence>
<dbReference type="InterPro" id="IPR030700">
    <property type="entry name" value="N-end_Aminoacyl_Trfase"/>
</dbReference>
<dbReference type="STRING" id="760192.Halhy_0217"/>
<protein>
    <submittedName>
        <fullName evidence="2">Arginine-tRNA-protein transferase domain protein</fullName>
    </submittedName>
</protein>
<dbReference type="KEGG" id="hhy:Halhy_0217"/>
<keyword evidence="3" id="KW-1185">Reference proteome</keyword>
<dbReference type="SUPFAM" id="SSF55729">
    <property type="entry name" value="Acyl-CoA N-acyltransferases (Nat)"/>
    <property type="match status" value="1"/>
</dbReference>
<dbReference type="RefSeq" id="WP_013762694.1">
    <property type="nucleotide sequence ID" value="NC_015510.1"/>
</dbReference>
<dbReference type="eggNOG" id="COG2935">
    <property type="taxonomic scope" value="Bacteria"/>
</dbReference>
<dbReference type="PANTHER" id="PTHR21367:SF1">
    <property type="entry name" value="ARGINYL-TRNA--PROTEIN TRANSFERASE 1"/>
    <property type="match status" value="1"/>
</dbReference>
<dbReference type="PANTHER" id="PTHR21367">
    <property type="entry name" value="ARGININE-TRNA-PROTEIN TRANSFERASE 1"/>
    <property type="match status" value="1"/>
</dbReference>
<dbReference type="HOGENOM" id="CLU_1259580_0_0_10"/>
<dbReference type="AlphaFoldDB" id="F4KUV4"/>
<dbReference type="GO" id="GO:0005737">
    <property type="term" value="C:cytoplasm"/>
    <property type="evidence" value="ECO:0007669"/>
    <property type="project" value="TreeGrafter"/>
</dbReference>
<dbReference type="OrthoDB" id="9782022at2"/>
<proteinExistence type="predicted"/>
<dbReference type="GO" id="GO:0004057">
    <property type="term" value="F:arginyl-tRNA--protein transferase activity"/>
    <property type="evidence" value="ECO:0007669"/>
    <property type="project" value="InterPro"/>
</dbReference>
<dbReference type="Proteomes" id="UP000008461">
    <property type="component" value="Chromosome"/>
</dbReference>
<dbReference type="EMBL" id="CP002691">
    <property type="protein sequence ID" value="AEE48130.1"/>
    <property type="molecule type" value="Genomic_DNA"/>
</dbReference>
<organism evidence="2 3">
    <name type="scientific">Haliscomenobacter hydrossis (strain ATCC 27775 / DSM 1100 / LMG 10767 / O)</name>
    <dbReference type="NCBI Taxonomy" id="760192"/>
    <lineage>
        <taxon>Bacteria</taxon>
        <taxon>Pseudomonadati</taxon>
        <taxon>Bacteroidota</taxon>
        <taxon>Saprospiria</taxon>
        <taxon>Saprospirales</taxon>
        <taxon>Haliscomenobacteraceae</taxon>
        <taxon>Haliscomenobacter</taxon>
    </lineage>
</organism>
<evidence type="ECO:0000313" key="3">
    <source>
        <dbReference type="Proteomes" id="UP000008461"/>
    </source>
</evidence>
<reference evidence="2 3" key="1">
    <citation type="journal article" date="2011" name="Stand. Genomic Sci.">
        <title>Complete genome sequence of Haliscomenobacter hydrossis type strain (O).</title>
        <authorList>
            <consortium name="US DOE Joint Genome Institute (JGI-PGF)"/>
            <person name="Daligault H."/>
            <person name="Lapidus A."/>
            <person name="Zeytun A."/>
            <person name="Nolan M."/>
            <person name="Lucas S."/>
            <person name="Del Rio T.G."/>
            <person name="Tice H."/>
            <person name="Cheng J.F."/>
            <person name="Tapia R."/>
            <person name="Han C."/>
            <person name="Goodwin L."/>
            <person name="Pitluck S."/>
            <person name="Liolios K."/>
            <person name="Pagani I."/>
            <person name="Ivanova N."/>
            <person name="Huntemann M."/>
            <person name="Mavromatis K."/>
            <person name="Mikhailova N."/>
            <person name="Pati A."/>
            <person name="Chen A."/>
            <person name="Palaniappan K."/>
            <person name="Land M."/>
            <person name="Hauser L."/>
            <person name="Brambilla E.M."/>
            <person name="Rohde M."/>
            <person name="Verbarg S."/>
            <person name="Goker M."/>
            <person name="Bristow J."/>
            <person name="Eisen J.A."/>
            <person name="Markowitz V."/>
            <person name="Hugenholtz P."/>
            <person name="Kyrpides N.C."/>
            <person name="Klenk H.P."/>
            <person name="Woyke T."/>
        </authorList>
    </citation>
    <scope>NUCLEOTIDE SEQUENCE [LARGE SCALE GENOMIC DNA]</scope>
    <source>
        <strain evidence="3">ATCC 27775 / DSM 1100 / LMG 10767 / O</strain>
    </source>
</reference>
<dbReference type="InterPro" id="IPR007472">
    <property type="entry name" value="N-end_Aminoacyl_Trfase_C"/>
</dbReference>
<evidence type="ECO:0000259" key="1">
    <source>
        <dbReference type="Pfam" id="PF04377"/>
    </source>
</evidence>
<dbReference type="InterPro" id="IPR016181">
    <property type="entry name" value="Acyl_CoA_acyltransferase"/>
</dbReference>
<gene>
    <name evidence="2" type="ordered locus">Halhy_0217</name>
</gene>
<dbReference type="Pfam" id="PF04377">
    <property type="entry name" value="ATE_C"/>
    <property type="match status" value="1"/>
</dbReference>